<accession>A0AA36CPE1</accession>
<dbReference type="GO" id="GO:0032543">
    <property type="term" value="P:mitochondrial translation"/>
    <property type="evidence" value="ECO:0007669"/>
    <property type="project" value="InterPro"/>
</dbReference>
<evidence type="ECO:0000313" key="3">
    <source>
        <dbReference type="EMBL" id="CAJ0572014.1"/>
    </source>
</evidence>
<dbReference type="EMBL" id="CATQJA010002589">
    <property type="protein sequence ID" value="CAJ0572014.1"/>
    <property type="molecule type" value="Genomic_DNA"/>
</dbReference>
<evidence type="ECO:0000256" key="1">
    <source>
        <dbReference type="ARBA" id="ARBA00023157"/>
    </source>
</evidence>
<gene>
    <name evidence="3" type="ORF">MSPICULIGERA_LOCUS10409</name>
</gene>
<dbReference type="Pfam" id="PF06747">
    <property type="entry name" value="CHCH"/>
    <property type="match status" value="1"/>
</dbReference>
<protein>
    <recommendedName>
        <fullName evidence="2">CHCH domain-containing protein</fullName>
    </recommendedName>
</protein>
<dbReference type="AlphaFoldDB" id="A0AA36CPE1"/>
<evidence type="ECO:0000313" key="4">
    <source>
        <dbReference type="Proteomes" id="UP001177023"/>
    </source>
</evidence>
<dbReference type="PANTHER" id="PTHR31278">
    <property type="entry name" value="CHCHD1"/>
    <property type="match status" value="1"/>
</dbReference>
<dbReference type="InterPro" id="IPR010625">
    <property type="entry name" value="CHCH"/>
</dbReference>
<dbReference type="Proteomes" id="UP001177023">
    <property type="component" value="Unassembled WGS sequence"/>
</dbReference>
<dbReference type="GO" id="GO:0005654">
    <property type="term" value="C:nucleoplasm"/>
    <property type="evidence" value="ECO:0007669"/>
    <property type="project" value="TreeGrafter"/>
</dbReference>
<dbReference type="SUPFAM" id="SSF47072">
    <property type="entry name" value="Cysteine alpha-hairpin motif"/>
    <property type="match status" value="1"/>
</dbReference>
<dbReference type="PANTHER" id="PTHR31278:SF2">
    <property type="entry name" value="SMALL RIBOSOMAL SUBUNIT PROTEIN MS37"/>
    <property type="match status" value="1"/>
</dbReference>
<dbReference type="GO" id="GO:0003723">
    <property type="term" value="F:RNA binding"/>
    <property type="evidence" value="ECO:0007669"/>
    <property type="project" value="TreeGrafter"/>
</dbReference>
<name>A0AA36CPE1_9BILA</name>
<dbReference type="PROSITE" id="PS51808">
    <property type="entry name" value="CHCH"/>
    <property type="match status" value="1"/>
</dbReference>
<dbReference type="InterPro" id="IPR033620">
    <property type="entry name" value="Ribosomal_mS37_met"/>
</dbReference>
<proteinExistence type="predicted"/>
<reference evidence="3" key="1">
    <citation type="submission" date="2023-06" db="EMBL/GenBank/DDBJ databases">
        <authorList>
            <person name="Delattre M."/>
        </authorList>
    </citation>
    <scope>NUCLEOTIDE SEQUENCE</scope>
    <source>
        <strain evidence="3">AF72</strain>
    </source>
</reference>
<evidence type="ECO:0000259" key="2">
    <source>
        <dbReference type="Pfam" id="PF06747"/>
    </source>
</evidence>
<comment type="caution">
    <text evidence="3">The sequence shown here is derived from an EMBL/GenBank/DDBJ whole genome shotgun (WGS) entry which is preliminary data.</text>
</comment>
<dbReference type="InterPro" id="IPR009069">
    <property type="entry name" value="Cys_alpha_HP_mot_SF"/>
</dbReference>
<dbReference type="GO" id="GO:0005761">
    <property type="term" value="C:mitochondrial ribosome"/>
    <property type="evidence" value="ECO:0007669"/>
    <property type="project" value="InterPro"/>
</dbReference>
<organism evidence="3 4">
    <name type="scientific">Mesorhabditis spiculigera</name>
    <dbReference type="NCBI Taxonomy" id="96644"/>
    <lineage>
        <taxon>Eukaryota</taxon>
        <taxon>Metazoa</taxon>
        <taxon>Ecdysozoa</taxon>
        <taxon>Nematoda</taxon>
        <taxon>Chromadorea</taxon>
        <taxon>Rhabditida</taxon>
        <taxon>Rhabditina</taxon>
        <taxon>Rhabditomorpha</taxon>
        <taxon>Rhabditoidea</taxon>
        <taxon>Rhabditidae</taxon>
        <taxon>Mesorhabditinae</taxon>
        <taxon>Mesorhabditis</taxon>
    </lineage>
</organism>
<sequence>MLGGSVWSRHAHVTVEKPSLFGSALARRFSTSTRGALKKTYVTARKRARCVMFFTVPAYIGSRGRTTYPKVAVFTEIIPLASKNRVAERRSKAAGSSCTQELQALFGCLKKWEFDDKPCAKHHTAYMDCVHEAERSAKAYNEAAKKGTLGDATEKGAAMTSSQFNKIQKLFPQPNLGTQPYRKLKRLPTQDYADDLFHRKSKLGKPS</sequence>
<feature type="domain" description="CHCH" evidence="2">
    <location>
        <begin position="98"/>
        <end position="131"/>
    </location>
</feature>
<feature type="non-terminal residue" evidence="3">
    <location>
        <position position="1"/>
    </location>
</feature>
<keyword evidence="4" id="KW-1185">Reference proteome</keyword>
<keyword evidence="1" id="KW-1015">Disulfide bond</keyword>